<name>A0A518ETC5_9BACT</name>
<evidence type="ECO:0000313" key="2">
    <source>
        <dbReference type="Proteomes" id="UP000320390"/>
    </source>
</evidence>
<reference evidence="1 2" key="1">
    <citation type="submission" date="2019-02" db="EMBL/GenBank/DDBJ databases">
        <title>Deep-cultivation of Planctomycetes and their phenomic and genomic characterization uncovers novel biology.</title>
        <authorList>
            <person name="Wiegand S."/>
            <person name="Jogler M."/>
            <person name="Boedeker C."/>
            <person name="Pinto D."/>
            <person name="Vollmers J."/>
            <person name="Rivas-Marin E."/>
            <person name="Kohn T."/>
            <person name="Peeters S.H."/>
            <person name="Heuer A."/>
            <person name="Rast P."/>
            <person name="Oberbeckmann S."/>
            <person name="Bunk B."/>
            <person name="Jeske O."/>
            <person name="Meyerdierks A."/>
            <person name="Storesund J.E."/>
            <person name="Kallscheuer N."/>
            <person name="Luecker S."/>
            <person name="Lage O.M."/>
            <person name="Pohl T."/>
            <person name="Merkel B.J."/>
            <person name="Hornburger P."/>
            <person name="Mueller R.-W."/>
            <person name="Bruemmer F."/>
            <person name="Labrenz M."/>
            <person name="Spormann A.M."/>
            <person name="Op den Camp H."/>
            <person name="Overmann J."/>
            <person name="Amann R."/>
            <person name="Jetten M.S.M."/>
            <person name="Mascher T."/>
            <person name="Medema M.H."/>
            <person name="Devos D.P."/>
            <person name="Kaster A.-K."/>
            <person name="Ovreas L."/>
            <person name="Rohde M."/>
            <person name="Galperin M.Y."/>
            <person name="Jogler C."/>
        </authorList>
    </citation>
    <scope>NUCLEOTIDE SEQUENCE [LARGE SCALE GENOMIC DNA]</scope>
    <source>
        <strain evidence="1 2">Poly30</strain>
    </source>
</reference>
<gene>
    <name evidence="1" type="ORF">Poly30_28640</name>
</gene>
<proteinExistence type="predicted"/>
<dbReference type="EMBL" id="CP036434">
    <property type="protein sequence ID" value="QDV07340.1"/>
    <property type="molecule type" value="Genomic_DNA"/>
</dbReference>
<dbReference type="AlphaFoldDB" id="A0A518ETC5"/>
<accession>A0A518ETC5</accession>
<keyword evidence="2" id="KW-1185">Reference proteome</keyword>
<evidence type="ECO:0000313" key="1">
    <source>
        <dbReference type="EMBL" id="QDV07340.1"/>
    </source>
</evidence>
<protein>
    <submittedName>
        <fullName evidence="1">Uncharacterized protein</fullName>
    </submittedName>
</protein>
<dbReference type="Proteomes" id="UP000320390">
    <property type="component" value="Chromosome"/>
</dbReference>
<sequence length="519" mass="56294">MSFTAIDGSDGERLSGVSLDARRVDLSEPFLSDSAGEASRYEVKTDEAGFGQIDGFQFGEYNFLASLPGFESQEFTLSLPGPFFGQVEASGRADLGTLSMTRLTPFSVQLKGHEDWGGAAGFSIAHTHQGNRAYFGPDGLAQLELGWFSEPLYLKMWFPGDDQEAIAYLDGGMPPDGEPWIIDVAKDVTLDVDLRIPEEVLNRIDLAEATLRVTFRTARGDSTMLAVAANEPGVYSVPGLAGTGAMVQFVASLDGEESGLAIERIRLEEGKHLSCVLAVDALPTRLKIVDGNGSPLAGAHLELRERHGSTSWAFGVTADDAGELFAVLPPNLELSMRVISKDRQTVAVDRTITWEPSEGPQILRLDVMPPTRIRATTEGRPLPGVEFELFGAHSDQTFLVLRTEEDGQTSPIRVVNESTARIRLASPDLWMVDGVAEVRSGENSLRVYETGRLILSEPADVYHVAENQSVQSWVARGLVEKVGGATATYRVPSGLYRMVRSDGSTWEGTLHPGQVLQIP</sequence>
<organism evidence="1 2">
    <name type="scientific">Saltatorellus ferox</name>
    <dbReference type="NCBI Taxonomy" id="2528018"/>
    <lineage>
        <taxon>Bacteria</taxon>
        <taxon>Pseudomonadati</taxon>
        <taxon>Planctomycetota</taxon>
        <taxon>Planctomycetia</taxon>
        <taxon>Planctomycetia incertae sedis</taxon>
        <taxon>Saltatorellus</taxon>
    </lineage>
</organism>